<dbReference type="NCBIfam" id="TIGR02126">
    <property type="entry name" value="phgtail_TP901_1"/>
    <property type="match status" value="1"/>
</dbReference>
<dbReference type="EMBL" id="UHIO01000001">
    <property type="protein sequence ID" value="SUP42247.1"/>
    <property type="molecule type" value="Genomic_DNA"/>
</dbReference>
<dbReference type="Proteomes" id="UP000255367">
    <property type="component" value="Unassembled WGS sequence"/>
</dbReference>
<protein>
    <submittedName>
        <fullName evidence="1">Predicted secreted protein</fullName>
    </submittedName>
</protein>
<proteinExistence type="predicted"/>
<dbReference type="InterPro" id="IPR011855">
    <property type="entry name" value="Phgtail_TP901_1"/>
</dbReference>
<keyword evidence="2" id="KW-1185">Reference proteome</keyword>
<dbReference type="AlphaFoldDB" id="A0A380NJ51"/>
<evidence type="ECO:0000313" key="2">
    <source>
        <dbReference type="Proteomes" id="UP000255367"/>
    </source>
</evidence>
<dbReference type="Gene3D" id="4.10.410.40">
    <property type="match status" value="1"/>
</dbReference>
<dbReference type="OrthoDB" id="1624284at2"/>
<dbReference type="Pfam" id="PF06199">
    <property type="entry name" value="Phage_tail_2"/>
    <property type="match status" value="1"/>
</dbReference>
<organism evidence="1 2">
    <name type="scientific">Veillonella criceti</name>
    <dbReference type="NCBI Taxonomy" id="103891"/>
    <lineage>
        <taxon>Bacteria</taxon>
        <taxon>Bacillati</taxon>
        <taxon>Bacillota</taxon>
        <taxon>Negativicutes</taxon>
        <taxon>Veillonellales</taxon>
        <taxon>Veillonellaceae</taxon>
        <taxon>Veillonella</taxon>
    </lineage>
</organism>
<accession>A0A380NJ51</accession>
<reference evidence="1 2" key="1">
    <citation type="submission" date="2018-06" db="EMBL/GenBank/DDBJ databases">
        <authorList>
            <consortium name="Pathogen Informatics"/>
            <person name="Doyle S."/>
        </authorList>
    </citation>
    <scope>NUCLEOTIDE SEQUENCE [LARGE SCALE GENOMIC DNA]</scope>
    <source>
        <strain evidence="1 2">NCTC12020</strain>
    </source>
</reference>
<dbReference type="NCBIfam" id="NF047353">
    <property type="entry name" value="tube_lmo2291"/>
    <property type="match status" value="1"/>
</dbReference>
<gene>
    <name evidence="1" type="ORF">NCTC12020_00829</name>
</gene>
<evidence type="ECO:0000313" key="1">
    <source>
        <dbReference type="EMBL" id="SUP42247.1"/>
    </source>
</evidence>
<dbReference type="RefSeq" id="WP_115310042.1">
    <property type="nucleotide sequence ID" value="NZ_UHIO01000001.1"/>
</dbReference>
<sequence>MAEPVVGNKVRAKRTATADKLLGKEVLLYINFGVGATEDSPKWTLIGGQTTADFSMSADEIDANNKASNGWGESYAGIKSTELALEGILCKSDDGIKAVKEAFLKGESVDICRYAIDGTADRNWYNITEFSDKTPHDDMATFSITLKGIGEPKFYSGKTTVDDVKGTANA</sequence>
<name>A0A380NJ51_9FIRM</name>